<reference evidence="1" key="2">
    <citation type="submission" date="2020-09" db="EMBL/GenBank/DDBJ databases">
        <authorList>
            <person name="Sun Q."/>
            <person name="Ohkuma M."/>
        </authorList>
    </citation>
    <scope>NUCLEOTIDE SEQUENCE</scope>
    <source>
        <strain evidence="1">JCM 3091</strain>
    </source>
</reference>
<gene>
    <name evidence="1" type="ORF">GCM10010124_17540</name>
</gene>
<accession>A0A8J3BSV1</accession>
<organism evidence="1 2">
    <name type="scientific">Pilimelia terevasa</name>
    <dbReference type="NCBI Taxonomy" id="53372"/>
    <lineage>
        <taxon>Bacteria</taxon>
        <taxon>Bacillati</taxon>
        <taxon>Actinomycetota</taxon>
        <taxon>Actinomycetes</taxon>
        <taxon>Micromonosporales</taxon>
        <taxon>Micromonosporaceae</taxon>
        <taxon>Pilimelia</taxon>
    </lineage>
</organism>
<name>A0A8J3BSV1_9ACTN</name>
<evidence type="ECO:0000313" key="1">
    <source>
        <dbReference type="EMBL" id="GGK25486.1"/>
    </source>
</evidence>
<comment type="caution">
    <text evidence="1">The sequence shown here is derived from an EMBL/GenBank/DDBJ whole genome shotgun (WGS) entry which is preliminary data.</text>
</comment>
<keyword evidence="2" id="KW-1185">Reference proteome</keyword>
<dbReference type="AlphaFoldDB" id="A0A8J3BSV1"/>
<sequence>MRCGSDSWGFRHIVKKGRWNSDFERMMVQTTASGEWRAGHGFILKDGTCPPKDIFKVIFNYGAHNGNGIKPQGVITAYHVTGKFNSGAERCLIS</sequence>
<evidence type="ECO:0000313" key="2">
    <source>
        <dbReference type="Proteomes" id="UP000662200"/>
    </source>
</evidence>
<protein>
    <submittedName>
        <fullName evidence="1">Uncharacterized protein</fullName>
    </submittedName>
</protein>
<dbReference type="EMBL" id="BMQC01000005">
    <property type="protein sequence ID" value="GGK25486.1"/>
    <property type="molecule type" value="Genomic_DNA"/>
</dbReference>
<proteinExistence type="predicted"/>
<reference evidence="1" key="1">
    <citation type="journal article" date="2014" name="Int. J. Syst. Evol. Microbiol.">
        <title>Complete genome sequence of Corynebacterium casei LMG S-19264T (=DSM 44701T), isolated from a smear-ripened cheese.</title>
        <authorList>
            <consortium name="US DOE Joint Genome Institute (JGI-PGF)"/>
            <person name="Walter F."/>
            <person name="Albersmeier A."/>
            <person name="Kalinowski J."/>
            <person name="Ruckert C."/>
        </authorList>
    </citation>
    <scope>NUCLEOTIDE SEQUENCE</scope>
    <source>
        <strain evidence="1">JCM 3091</strain>
    </source>
</reference>
<dbReference type="Proteomes" id="UP000662200">
    <property type="component" value="Unassembled WGS sequence"/>
</dbReference>